<organism evidence="2 3">
    <name type="scientific">Colletotrichum scovillei</name>
    <dbReference type="NCBI Taxonomy" id="1209932"/>
    <lineage>
        <taxon>Eukaryota</taxon>
        <taxon>Fungi</taxon>
        <taxon>Dikarya</taxon>
        <taxon>Ascomycota</taxon>
        <taxon>Pezizomycotina</taxon>
        <taxon>Sordariomycetes</taxon>
        <taxon>Hypocreomycetidae</taxon>
        <taxon>Glomerellales</taxon>
        <taxon>Glomerellaceae</taxon>
        <taxon>Colletotrichum</taxon>
        <taxon>Colletotrichum acutatum species complex</taxon>
    </lineage>
</organism>
<comment type="caution">
    <text evidence="2">The sequence shown here is derived from an EMBL/GenBank/DDBJ whole genome shotgun (WGS) entry which is preliminary data.</text>
</comment>
<dbReference type="OrthoDB" id="550575at2759"/>
<name>A0A9P7UJG7_9PEZI</name>
<feature type="region of interest" description="Disordered" evidence="1">
    <location>
        <begin position="34"/>
        <end position="86"/>
    </location>
</feature>
<dbReference type="InterPro" id="IPR032675">
    <property type="entry name" value="LRR_dom_sf"/>
</dbReference>
<evidence type="ECO:0008006" key="4">
    <source>
        <dbReference type="Google" id="ProtNLM"/>
    </source>
</evidence>
<dbReference type="Proteomes" id="UP000699042">
    <property type="component" value="Unassembled WGS sequence"/>
</dbReference>
<gene>
    <name evidence="2" type="ORF">JMJ77_006758</name>
</gene>
<sequence>MPPIRTAKSSAAKKSGSVAAFFVKVDRNEALARAIKVQPKAPKTPKTPEAPQDVEPAPISQSTTPPASSMTTTTPTNSQTPPEEGDDIIDLVMTDKVVLPDLVPQTVTIPSESQPSQSRASSIQQLKRIRRPDTQKGTKGILFNGNRSWEMDHLNWLGSSTREIVFGTETQLTPKIIDDLISFPKVCRNLWHIEFLHLDDGYHPDNHARDLTDDHIVKLAAACPNLRSIKLRATAQLGHRSLIAFCRHCPGLKHLQITGEAANKTLFVHEEFFDELARQPSWAPKLKKVVLYAYDGRLRKPYLEHVLALSRTRPTMSIEFQNIQLNRKPRWPDPRSYLNSFDRIGYANGRKRYDKHGEYLPDV</sequence>
<protein>
    <recommendedName>
        <fullName evidence="4">F-box domain-containing protein</fullName>
    </recommendedName>
</protein>
<evidence type="ECO:0000313" key="3">
    <source>
        <dbReference type="Proteomes" id="UP000699042"/>
    </source>
</evidence>
<feature type="compositionally biased region" description="Low complexity" evidence="1">
    <location>
        <begin position="111"/>
        <end position="125"/>
    </location>
</feature>
<dbReference type="SUPFAM" id="SSF52047">
    <property type="entry name" value="RNI-like"/>
    <property type="match status" value="1"/>
</dbReference>
<evidence type="ECO:0000256" key="1">
    <source>
        <dbReference type="SAM" id="MobiDB-lite"/>
    </source>
</evidence>
<proteinExistence type="predicted"/>
<feature type="compositionally biased region" description="Low complexity" evidence="1">
    <location>
        <begin position="60"/>
        <end position="82"/>
    </location>
</feature>
<reference evidence="2" key="1">
    <citation type="submission" date="2021-05" db="EMBL/GenBank/DDBJ databases">
        <title>Comparative genomics of three Colletotrichum scovillei strains and genetic complementation revealed genes involved fungal growth and virulence on chili pepper.</title>
        <authorList>
            <person name="Hsieh D.-K."/>
            <person name="Chuang S.-C."/>
            <person name="Chen C.-Y."/>
            <person name="Chao Y.-T."/>
            <person name="Lu M.-Y.J."/>
            <person name="Lee M.-H."/>
            <person name="Shih M.-C."/>
        </authorList>
    </citation>
    <scope>NUCLEOTIDE SEQUENCE</scope>
    <source>
        <strain evidence="2">Coll-153</strain>
    </source>
</reference>
<dbReference type="Gene3D" id="3.80.10.10">
    <property type="entry name" value="Ribonuclease Inhibitor"/>
    <property type="match status" value="1"/>
</dbReference>
<evidence type="ECO:0000313" key="2">
    <source>
        <dbReference type="EMBL" id="KAG7059395.1"/>
    </source>
</evidence>
<dbReference type="EMBL" id="JAESDN010000001">
    <property type="protein sequence ID" value="KAG7059395.1"/>
    <property type="molecule type" value="Genomic_DNA"/>
</dbReference>
<keyword evidence="3" id="KW-1185">Reference proteome</keyword>
<dbReference type="AlphaFoldDB" id="A0A9P7UJG7"/>
<feature type="region of interest" description="Disordered" evidence="1">
    <location>
        <begin position="107"/>
        <end position="131"/>
    </location>
</feature>
<accession>A0A9P7UJG7</accession>